<organism evidence="2 3">
    <name type="scientific">Kitasatospora phosalacinea</name>
    <dbReference type="NCBI Taxonomy" id="2065"/>
    <lineage>
        <taxon>Bacteria</taxon>
        <taxon>Bacillati</taxon>
        <taxon>Actinomycetota</taxon>
        <taxon>Actinomycetes</taxon>
        <taxon>Kitasatosporales</taxon>
        <taxon>Streptomycetaceae</taxon>
        <taxon>Kitasatospora</taxon>
    </lineage>
</organism>
<dbReference type="EMBL" id="BSRX01000009">
    <property type="protein sequence ID" value="GLW53869.1"/>
    <property type="molecule type" value="Genomic_DNA"/>
</dbReference>
<accession>A0A9W6PF65</accession>
<proteinExistence type="predicted"/>
<comment type="caution">
    <text evidence="2">The sequence shown here is derived from an EMBL/GenBank/DDBJ whole genome shotgun (WGS) entry which is preliminary data.</text>
</comment>
<feature type="compositionally biased region" description="Basic residues" evidence="1">
    <location>
        <begin position="30"/>
        <end position="54"/>
    </location>
</feature>
<dbReference type="Proteomes" id="UP001165143">
    <property type="component" value="Unassembled WGS sequence"/>
</dbReference>
<protein>
    <submittedName>
        <fullName evidence="2">Uncharacterized protein</fullName>
    </submittedName>
</protein>
<evidence type="ECO:0000256" key="1">
    <source>
        <dbReference type="SAM" id="MobiDB-lite"/>
    </source>
</evidence>
<feature type="region of interest" description="Disordered" evidence="1">
    <location>
        <begin position="1"/>
        <end position="139"/>
    </location>
</feature>
<dbReference type="AlphaFoldDB" id="A0A9W6PF65"/>
<feature type="compositionally biased region" description="Basic and acidic residues" evidence="1">
    <location>
        <begin position="55"/>
        <end position="70"/>
    </location>
</feature>
<gene>
    <name evidence="2" type="ORF">Kpho01_18800</name>
</gene>
<name>A0A9W6PF65_9ACTN</name>
<sequence>MPLKRGAVDLKPGPPSPKRTPPARALTARSPKRPKPPPKRRGPFLKRRGLPPKRARPDLKRPPSRRDSRGAHGPLTGARSKLREPWPKLRGLPLKRTPPGLKRPRSPHSLRALLRPAPHKRLAGAERPADPTGGVGKRS</sequence>
<evidence type="ECO:0000313" key="2">
    <source>
        <dbReference type="EMBL" id="GLW53869.1"/>
    </source>
</evidence>
<evidence type="ECO:0000313" key="3">
    <source>
        <dbReference type="Proteomes" id="UP001165143"/>
    </source>
</evidence>
<reference evidence="2" key="1">
    <citation type="submission" date="2023-02" db="EMBL/GenBank/DDBJ databases">
        <title>Kitasatospora phosalacinea NBRC 14362.</title>
        <authorList>
            <person name="Ichikawa N."/>
            <person name="Sato H."/>
            <person name="Tonouchi N."/>
        </authorList>
    </citation>
    <scope>NUCLEOTIDE SEQUENCE</scope>
    <source>
        <strain evidence="2">NBRC 14362</strain>
    </source>
</reference>